<comment type="caution">
    <text evidence="2">The sequence shown here is derived from an EMBL/GenBank/DDBJ whole genome shotgun (WGS) entry which is preliminary data.</text>
</comment>
<feature type="region of interest" description="Disordered" evidence="1">
    <location>
        <begin position="44"/>
        <end position="68"/>
    </location>
</feature>
<proteinExistence type="predicted"/>
<evidence type="ECO:0000256" key="1">
    <source>
        <dbReference type="SAM" id="MobiDB-lite"/>
    </source>
</evidence>
<dbReference type="RefSeq" id="WP_311636711.1">
    <property type="nucleotide sequence ID" value="NZ_JAVRFF010000035.1"/>
</dbReference>
<protein>
    <submittedName>
        <fullName evidence="2">Uncharacterized protein</fullName>
    </submittedName>
</protein>
<dbReference type="EMBL" id="JAVRFF010000035">
    <property type="protein sequence ID" value="MDT0475895.1"/>
    <property type="molecule type" value="Genomic_DNA"/>
</dbReference>
<accession>A0ABU2URJ0</accession>
<dbReference type="Proteomes" id="UP001180489">
    <property type="component" value="Unassembled WGS sequence"/>
</dbReference>
<gene>
    <name evidence="2" type="ORF">RM863_27600</name>
</gene>
<evidence type="ECO:0000313" key="3">
    <source>
        <dbReference type="Proteomes" id="UP001180489"/>
    </source>
</evidence>
<keyword evidence="3" id="KW-1185">Reference proteome</keyword>
<reference evidence="2" key="1">
    <citation type="submission" date="2024-05" db="EMBL/GenBank/DDBJ databases">
        <title>30 novel species of actinomycetes from the DSMZ collection.</title>
        <authorList>
            <person name="Nouioui I."/>
        </authorList>
    </citation>
    <scope>NUCLEOTIDE SEQUENCE</scope>
    <source>
        <strain evidence="2">DSM 41014</strain>
    </source>
</reference>
<sequence length="68" mass="7584">MDDPPEEPETPYHPTPCSQREIHSLLLSVWLARSETEVKEILDDHGLTPEEFDGLSRGPFDLPGPDGS</sequence>
<name>A0ABU2URJ0_9ACTN</name>
<evidence type="ECO:0000313" key="2">
    <source>
        <dbReference type="EMBL" id="MDT0475895.1"/>
    </source>
</evidence>
<organism evidence="2 3">
    <name type="scientific">Streptomyces hintoniae</name>
    <dbReference type="NCBI Taxonomy" id="3075521"/>
    <lineage>
        <taxon>Bacteria</taxon>
        <taxon>Bacillati</taxon>
        <taxon>Actinomycetota</taxon>
        <taxon>Actinomycetes</taxon>
        <taxon>Kitasatosporales</taxon>
        <taxon>Streptomycetaceae</taxon>
        <taxon>Streptomyces</taxon>
    </lineage>
</organism>